<dbReference type="KEGG" id="sje:AAV35_007940"/>
<evidence type="ECO:0000256" key="2">
    <source>
        <dbReference type="PIRSR" id="PIRSR017388-3"/>
    </source>
</evidence>
<feature type="domain" description="Serine aminopeptidase S33" evidence="3">
    <location>
        <begin position="152"/>
        <end position="228"/>
    </location>
</feature>
<name>A0AAC8PS54_9BACI</name>
<dbReference type="Proteomes" id="UP000092654">
    <property type="component" value="Chromosome"/>
</dbReference>
<feature type="active site" description="Nucleophile" evidence="1">
    <location>
        <position position="98"/>
    </location>
</feature>
<gene>
    <name evidence="4" type="ORF">AAV35_007940</name>
</gene>
<dbReference type="InterPro" id="IPR012354">
    <property type="entry name" value="Esterase_lipase"/>
</dbReference>
<dbReference type="GO" id="GO:0052689">
    <property type="term" value="F:carboxylic ester hydrolase activity"/>
    <property type="evidence" value="ECO:0007669"/>
    <property type="project" value="InterPro"/>
</dbReference>
<proteinExistence type="predicted"/>
<dbReference type="PIRSF" id="PIRSF017388">
    <property type="entry name" value="Esterase_lipase"/>
    <property type="match status" value="1"/>
</dbReference>
<feature type="active site" description="Charge relay system" evidence="1">
    <location>
        <position position="223"/>
    </location>
</feature>
<reference evidence="5" key="1">
    <citation type="submission" date="2015-06" db="EMBL/GenBank/DDBJ databases">
        <title>Salimicrobium jeotgali MJ3, isolated from Myulchi jeot, a traditional Korean fermented seafood.</title>
        <authorList>
            <person name="Kim K.H."/>
            <person name="Jeon C.O."/>
            <person name="Jin H.M."/>
        </authorList>
    </citation>
    <scope>NUCLEOTIDE SEQUENCE [LARGE SCALE GENOMIC DNA]</scope>
    <source>
        <strain evidence="5">MJ3</strain>
    </source>
</reference>
<feature type="domain" description="Serine aminopeptidase S33" evidence="3">
    <location>
        <begin position="24"/>
        <end position="135"/>
    </location>
</feature>
<dbReference type="InterPro" id="IPR029058">
    <property type="entry name" value="AB_hydrolase_fold"/>
</dbReference>
<feature type="site" description="Important for substrate specificity" evidence="2">
    <location>
        <position position="142"/>
    </location>
</feature>
<feature type="active site" description="Charge relay system" evidence="1">
    <location>
        <position position="193"/>
    </location>
</feature>
<dbReference type="AlphaFoldDB" id="A0AAC8PS54"/>
<evidence type="ECO:0000256" key="1">
    <source>
        <dbReference type="PIRSR" id="PIRSR017388-1"/>
    </source>
</evidence>
<dbReference type="InterPro" id="IPR022742">
    <property type="entry name" value="Hydrolase_4"/>
</dbReference>
<evidence type="ECO:0000313" key="4">
    <source>
        <dbReference type="EMBL" id="AKG04738.1"/>
    </source>
</evidence>
<dbReference type="PANTHER" id="PTHR11614">
    <property type="entry name" value="PHOSPHOLIPASE-RELATED"/>
    <property type="match status" value="1"/>
</dbReference>
<dbReference type="InterPro" id="IPR051044">
    <property type="entry name" value="MAG_DAG_Lipase"/>
</dbReference>
<evidence type="ECO:0000313" key="5">
    <source>
        <dbReference type="Proteomes" id="UP000092654"/>
    </source>
</evidence>
<dbReference type="EMBL" id="CP011361">
    <property type="protein sequence ID" value="AKG04738.1"/>
    <property type="molecule type" value="Genomic_DNA"/>
</dbReference>
<accession>A0AAC8PS54</accession>
<protein>
    <submittedName>
        <fullName evidence="4">Lipase</fullName>
    </submittedName>
</protein>
<dbReference type="Pfam" id="PF12146">
    <property type="entry name" value="Hydrolase_4"/>
    <property type="match status" value="2"/>
</dbReference>
<organism evidence="4 5">
    <name type="scientific">Salimicrobium jeotgali</name>
    <dbReference type="NCBI Taxonomy" id="1230341"/>
    <lineage>
        <taxon>Bacteria</taxon>
        <taxon>Bacillati</taxon>
        <taxon>Bacillota</taxon>
        <taxon>Bacilli</taxon>
        <taxon>Bacillales</taxon>
        <taxon>Bacillaceae</taxon>
        <taxon>Salimicrobium</taxon>
    </lineage>
</organism>
<dbReference type="SUPFAM" id="SSF53474">
    <property type="entry name" value="alpha/beta-Hydrolases"/>
    <property type="match status" value="1"/>
</dbReference>
<dbReference type="Gene3D" id="3.40.50.1820">
    <property type="entry name" value="alpha/beta hydrolase"/>
    <property type="match status" value="1"/>
</dbReference>
<sequence>MEGMNQNVMEGAEAVFNEGNEIGIVVLHGFTGTVQSMKPLVDAYTAHGYTMACPRLKGHGTTPYDMEGSTAEDWIRSAEEAFEWVKNRCDCVFVTGLSLGGTLSLYLASTREVDGVAVINPAIDVPDMSSLADSESRFIDAIGSDIKKEGATELAYDKTPVRSLNHLTNIMAKVHEQLSEVSAPLLVFTSEEDHVVPPENSQTIFDMVFSEGKELVPLEDSYHVATLDNDQELIIERTLEFFEKYFNAKEN</sequence>
<evidence type="ECO:0000259" key="3">
    <source>
        <dbReference type="Pfam" id="PF12146"/>
    </source>
</evidence>